<dbReference type="InterPro" id="IPR014721">
    <property type="entry name" value="Ribsml_uS5_D2-typ_fold_subgr"/>
</dbReference>
<dbReference type="SUPFAM" id="SSF52540">
    <property type="entry name" value="P-loop containing nucleoside triphosphate hydrolases"/>
    <property type="match status" value="1"/>
</dbReference>
<dbReference type="InterPro" id="IPR041095">
    <property type="entry name" value="EFG_II"/>
</dbReference>
<dbReference type="Gene3D" id="3.30.70.240">
    <property type="match status" value="1"/>
</dbReference>
<dbReference type="CDD" id="cd03713">
    <property type="entry name" value="EFG_mtEFG_C"/>
    <property type="match status" value="1"/>
</dbReference>
<dbReference type="InterPro" id="IPR000640">
    <property type="entry name" value="EFG_V-like"/>
</dbReference>
<dbReference type="InterPro" id="IPR053905">
    <property type="entry name" value="EF-G-like_DII"/>
</dbReference>
<dbReference type="GO" id="GO:0003746">
    <property type="term" value="F:translation elongation factor activity"/>
    <property type="evidence" value="ECO:0007669"/>
    <property type="project" value="InterPro"/>
</dbReference>
<evidence type="ECO:0000256" key="2">
    <source>
        <dbReference type="ARBA" id="ARBA00023134"/>
    </source>
</evidence>
<dbReference type="SUPFAM" id="SSF54980">
    <property type="entry name" value="EF-G C-terminal domain-like"/>
    <property type="match status" value="2"/>
</dbReference>
<keyword evidence="1" id="KW-0547">Nucleotide-binding</keyword>
<dbReference type="Gene3D" id="2.40.30.10">
    <property type="entry name" value="Translation factors"/>
    <property type="match status" value="1"/>
</dbReference>
<reference evidence="4 5" key="1">
    <citation type="journal article" date="2016" name="Nat. Commun.">
        <title>Thousands of microbial genomes shed light on interconnected biogeochemical processes in an aquifer system.</title>
        <authorList>
            <person name="Anantharaman K."/>
            <person name="Brown C.T."/>
            <person name="Hug L.A."/>
            <person name="Sharon I."/>
            <person name="Castelle C.J."/>
            <person name="Probst A.J."/>
            <person name="Thomas B.C."/>
            <person name="Singh A."/>
            <person name="Wilkins M.J."/>
            <person name="Karaoz U."/>
            <person name="Brodie E.L."/>
            <person name="Williams K.H."/>
            <person name="Hubbard S.S."/>
            <person name="Banfield J.F."/>
        </authorList>
    </citation>
    <scope>NUCLEOTIDE SEQUENCE [LARGE SCALE GENOMIC DNA]</scope>
</reference>
<dbReference type="Gene3D" id="3.30.230.10">
    <property type="match status" value="1"/>
</dbReference>
<dbReference type="Pfam" id="PF03764">
    <property type="entry name" value="EFG_IV"/>
    <property type="match status" value="1"/>
</dbReference>
<dbReference type="InterPro" id="IPR000795">
    <property type="entry name" value="T_Tr_GTP-bd_dom"/>
</dbReference>
<dbReference type="InterPro" id="IPR047872">
    <property type="entry name" value="EFG_IV"/>
</dbReference>
<feature type="domain" description="Tr-type G" evidence="3">
    <location>
        <begin position="7"/>
        <end position="275"/>
    </location>
</feature>
<dbReference type="InterPro" id="IPR035647">
    <property type="entry name" value="EFG_III/V"/>
</dbReference>
<evidence type="ECO:0000313" key="5">
    <source>
        <dbReference type="Proteomes" id="UP000179243"/>
    </source>
</evidence>
<dbReference type="PANTHER" id="PTHR43261">
    <property type="entry name" value="TRANSLATION ELONGATION FACTOR G-RELATED"/>
    <property type="match status" value="1"/>
</dbReference>
<evidence type="ECO:0000256" key="1">
    <source>
        <dbReference type="ARBA" id="ARBA00022741"/>
    </source>
</evidence>
<proteinExistence type="predicted"/>
<protein>
    <recommendedName>
        <fullName evidence="3">Tr-type G domain-containing protein</fullName>
    </recommendedName>
</protein>
<dbReference type="InterPro" id="IPR035649">
    <property type="entry name" value="EFG_V"/>
</dbReference>
<dbReference type="Proteomes" id="UP000179243">
    <property type="component" value="Unassembled WGS sequence"/>
</dbReference>
<dbReference type="Gene3D" id="3.40.50.300">
    <property type="entry name" value="P-loop containing nucleotide triphosphate hydrolases"/>
    <property type="match status" value="1"/>
</dbReference>
<dbReference type="GO" id="GO:0003924">
    <property type="term" value="F:GTPase activity"/>
    <property type="evidence" value="ECO:0007669"/>
    <property type="project" value="InterPro"/>
</dbReference>
<gene>
    <name evidence="4" type="ORF">A2519_10840</name>
</gene>
<dbReference type="InterPro" id="IPR009000">
    <property type="entry name" value="Transl_B-barrel_sf"/>
</dbReference>
<dbReference type="PROSITE" id="PS51722">
    <property type="entry name" value="G_TR_2"/>
    <property type="match status" value="1"/>
</dbReference>
<comment type="caution">
    <text evidence="4">The sequence shown here is derived from an EMBL/GenBank/DDBJ whole genome shotgun (WGS) entry which is preliminary data.</text>
</comment>
<dbReference type="FunFam" id="3.30.230.10:FF:000003">
    <property type="entry name" value="Elongation factor G"/>
    <property type="match status" value="1"/>
</dbReference>
<dbReference type="NCBIfam" id="TIGR00231">
    <property type="entry name" value="small_GTP"/>
    <property type="match status" value="1"/>
</dbReference>
<name>A0A1F7F1E9_UNCRA</name>
<dbReference type="NCBIfam" id="NF009381">
    <property type="entry name" value="PRK12740.1-5"/>
    <property type="match status" value="1"/>
</dbReference>
<dbReference type="Pfam" id="PF00679">
    <property type="entry name" value="EFG_C"/>
    <property type="match status" value="1"/>
</dbReference>
<dbReference type="CDD" id="cd04170">
    <property type="entry name" value="EF-G_bact"/>
    <property type="match status" value="1"/>
</dbReference>
<dbReference type="Pfam" id="PF14492">
    <property type="entry name" value="EFG_III"/>
    <property type="match status" value="1"/>
</dbReference>
<dbReference type="AlphaFoldDB" id="A0A1F7F1E9"/>
<dbReference type="Gene3D" id="3.30.70.870">
    <property type="entry name" value="Elongation Factor G (Translational Gtpase), domain 3"/>
    <property type="match status" value="1"/>
</dbReference>
<dbReference type="FunFam" id="3.30.70.240:FF:000001">
    <property type="entry name" value="Elongation factor G"/>
    <property type="match status" value="1"/>
</dbReference>
<dbReference type="SUPFAM" id="SSF50447">
    <property type="entry name" value="Translation proteins"/>
    <property type="match status" value="1"/>
</dbReference>
<dbReference type="Pfam" id="PF22042">
    <property type="entry name" value="EF-G_D2"/>
    <property type="match status" value="1"/>
</dbReference>
<accession>A0A1F7F1E9</accession>
<organism evidence="4 5">
    <name type="scientific">Candidatus Raymondbacteria bacterium RIFOXYD12_FULL_49_13</name>
    <dbReference type="NCBI Taxonomy" id="1817890"/>
    <lineage>
        <taxon>Bacteria</taxon>
        <taxon>Raymondiibacteriota</taxon>
    </lineage>
</organism>
<dbReference type="NCBIfam" id="NF009891">
    <property type="entry name" value="PRK13351.1-1"/>
    <property type="match status" value="1"/>
</dbReference>
<evidence type="ECO:0000259" key="3">
    <source>
        <dbReference type="PROSITE" id="PS51722"/>
    </source>
</evidence>
<dbReference type="InterPro" id="IPR005225">
    <property type="entry name" value="Small_GTP-bd"/>
</dbReference>
<dbReference type="InterPro" id="IPR020568">
    <property type="entry name" value="Ribosomal_Su5_D2-typ_SF"/>
</dbReference>
<dbReference type="GO" id="GO:0032790">
    <property type="term" value="P:ribosome disassembly"/>
    <property type="evidence" value="ECO:0007669"/>
    <property type="project" value="TreeGrafter"/>
</dbReference>
<evidence type="ECO:0000313" key="4">
    <source>
        <dbReference type="EMBL" id="OGK00495.1"/>
    </source>
</evidence>
<dbReference type="PANTHER" id="PTHR43261:SF6">
    <property type="entry name" value="ELONGATION FACTOR G-LIKE PROTEIN"/>
    <property type="match status" value="1"/>
</dbReference>
<dbReference type="SMART" id="SM00889">
    <property type="entry name" value="EFG_IV"/>
    <property type="match status" value="1"/>
</dbReference>
<dbReference type="SUPFAM" id="SSF54211">
    <property type="entry name" value="Ribosomal protein S5 domain 2-like"/>
    <property type="match status" value="1"/>
</dbReference>
<dbReference type="InterPro" id="IPR005517">
    <property type="entry name" value="Transl_elong_EFG/EF2_IV"/>
</dbReference>
<dbReference type="Pfam" id="PF00009">
    <property type="entry name" value="GTP_EFTU"/>
    <property type="match status" value="1"/>
</dbReference>
<dbReference type="SMART" id="SM00838">
    <property type="entry name" value="EFG_C"/>
    <property type="match status" value="1"/>
</dbReference>
<dbReference type="GO" id="GO:0005525">
    <property type="term" value="F:GTP binding"/>
    <property type="evidence" value="ECO:0007669"/>
    <property type="project" value="UniProtKB-KW"/>
</dbReference>
<sequence length="667" mass="73032">MKEYPTDQIRNVCLIGHGLSGKTSLAEAMLFQAKAIAKQGSVDNGNSVMDWDQFEIERKNSINLSVAGIALKNGKINLVDTPGFPDFIGDVISGLAVTETVISVVCAASGIQVQTLQTWQRSEHSGNARLVFINKLDRENSNYQKVFEELKAKFGADKIIPITIPIGAEINFKGVVDLISMKAYTEDKTVEIPADLKDEATSLRSAVMENIAGTDESLMNKYLESGELSSEEILKGISLGLKENTIIPVLCGCATKNIGIQQLLDLIISAAPQPKVKNSGTPSALIFKTINDPFIGKLSYFKVFDGSILSDTSLPNSRTGENEKGKIAHIFGKKLEDITQAVSGDIATFVKINAPKAGDSIGSACDITLPYPKPCHAVAIEVEVKGTEDKMANGLSKIVEDDPIMHIRRDPETKQTIFYGVGDTQTSLVLKKLDREFKVKVKEVELIVPYRETIQRKAHGDYKHKKQTGGAGQFAHVILDIEPMKRGEKYEFLNKVVGGNIPKQFIPAVEKGVIAAMEHGALAGFPVVDIRTLVLDGKYHPVDSNEMAFRTAGRGAFQEAQKQASPILLEPIYELKVFIPDEYTGDVMGDLNQRRGRVEGLESLGNGLTLIKAHVPYAEILRYTIDLKALTQGRGTFEMTFSNYEIVPSQQAQKVIEKYGKKAPTED</sequence>
<dbReference type="EMBL" id="MFYX01000146">
    <property type="protein sequence ID" value="OGK00495.1"/>
    <property type="molecule type" value="Genomic_DNA"/>
</dbReference>
<keyword evidence="2" id="KW-0342">GTP-binding</keyword>
<dbReference type="InterPro" id="IPR027417">
    <property type="entry name" value="P-loop_NTPase"/>
</dbReference>
<dbReference type="CDD" id="cd01434">
    <property type="entry name" value="EFG_mtEFG1_IV"/>
    <property type="match status" value="1"/>
</dbReference>